<organism evidence="2 3">
    <name type="scientific">Bipolaris victoriae (strain FI3)</name>
    <name type="common">Victoria blight of oats agent</name>
    <name type="synonym">Cochliobolus victoriae</name>
    <dbReference type="NCBI Taxonomy" id="930091"/>
    <lineage>
        <taxon>Eukaryota</taxon>
        <taxon>Fungi</taxon>
        <taxon>Dikarya</taxon>
        <taxon>Ascomycota</taxon>
        <taxon>Pezizomycotina</taxon>
        <taxon>Dothideomycetes</taxon>
        <taxon>Pleosporomycetidae</taxon>
        <taxon>Pleosporales</taxon>
        <taxon>Pleosporineae</taxon>
        <taxon>Pleosporaceae</taxon>
        <taxon>Bipolaris</taxon>
    </lineage>
</organism>
<evidence type="ECO:0000256" key="1">
    <source>
        <dbReference type="SAM" id="MobiDB-lite"/>
    </source>
</evidence>
<dbReference type="HOGENOM" id="CLU_2996222_0_0_1"/>
<dbReference type="Proteomes" id="UP000054337">
    <property type="component" value="Unassembled WGS sequence"/>
</dbReference>
<reference evidence="2 3" key="1">
    <citation type="journal article" date="2013" name="PLoS Genet.">
        <title>Comparative genome structure, secondary metabolite, and effector coding capacity across Cochliobolus pathogens.</title>
        <authorList>
            <person name="Condon B.J."/>
            <person name="Leng Y."/>
            <person name="Wu D."/>
            <person name="Bushley K.E."/>
            <person name="Ohm R.A."/>
            <person name="Otillar R."/>
            <person name="Martin J."/>
            <person name="Schackwitz W."/>
            <person name="Grimwood J."/>
            <person name="MohdZainudin N."/>
            <person name="Xue C."/>
            <person name="Wang R."/>
            <person name="Manning V.A."/>
            <person name="Dhillon B."/>
            <person name="Tu Z.J."/>
            <person name="Steffenson B.J."/>
            <person name="Salamov A."/>
            <person name="Sun H."/>
            <person name="Lowry S."/>
            <person name="LaButti K."/>
            <person name="Han J."/>
            <person name="Copeland A."/>
            <person name="Lindquist E."/>
            <person name="Barry K."/>
            <person name="Schmutz J."/>
            <person name="Baker S.E."/>
            <person name="Ciuffetti L.M."/>
            <person name="Grigoriev I.V."/>
            <person name="Zhong S."/>
            <person name="Turgeon B.G."/>
        </authorList>
    </citation>
    <scope>NUCLEOTIDE SEQUENCE [LARGE SCALE GENOMIC DNA]</scope>
    <source>
        <strain evidence="2 3">FI3</strain>
    </source>
</reference>
<dbReference type="EMBL" id="KI968696">
    <property type="protein sequence ID" value="EUN31937.1"/>
    <property type="molecule type" value="Genomic_DNA"/>
</dbReference>
<dbReference type="RefSeq" id="XP_014561543.1">
    <property type="nucleotide sequence ID" value="XM_014706057.1"/>
</dbReference>
<feature type="region of interest" description="Disordered" evidence="1">
    <location>
        <begin position="1"/>
        <end position="21"/>
    </location>
</feature>
<dbReference type="GeneID" id="26258487"/>
<name>W7F7W8_BIPV3</name>
<sequence length="57" mass="6384">MCAGGILTEKDESGHWVGSRRRVSAPQRPVYLQTHEHLQLHVAPTSLRHRCGLARIA</sequence>
<protein>
    <submittedName>
        <fullName evidence="2">Uncharacterized protein</fullName>
    </submittedName>
</protein>
<gene>
    <name evidence="2" type="ORF">COCVIDRAFT_86548</name>
</gene>
<evidence type="ECO:0000313" key="2">
    <source>
        <dbReference type="EMBL" id="EUN31937.1"/>
    </source>
</evidence>
<evidence type="ECO:0000313" key="3">
    <source>
        <dbReference type="Proteomes" id="UP000054337"/>
    </source>
</evidence>
<keyword evidence="3" id="KW-1185">Reference proteome</keyword>
<proteinExistence type="predicted"/>
<dbReference type="AlphaFoldDB" id="W7F7W8"/>
<accession>W7F7W8</accession>